<feature type="chain" id="PRO_5027746890" evidence="2">
    <location>
        <begin position="25"/>
        <end position="113"/>
    </location>
</feature>
<evidence type="ECO:0000256" key="2">
    <source>
        <dbReference type="SAM" id="SignalP"/>
    </source>
</evidence>
<dbReference type="RefSeq" id="XP_030978221.1">
    <property type="nucleotide sequence ID" value="XM_031129173.1"/>
</dbReference>
<name>A0A6P8ATI0_PYRGI</name>
<reference evidence="4" key="1">
    <citation type="journal article" date="2019" name="Mol. Biol. Evol.">
        <title>Blast fungal genomes show frequent chromosomal changes, gene gains and losses, and effector gene turnover.</title>
        <authorList>
            <person name="Gomez Luciano L.B."/>
            <person name="Jason Tsai I."/>
            <person name="Chuma I."/>
            <person name="Tosa Y."/>
            <person name="Chen Y.H."/>
            <person name="Li J.Y."/>
            <person name="Li M.Y."/>
            <person name="Jade Lu M.Y."/>
            <person name="Nakayashiki H."/>
            <person name="Li W.H."/>
        </authorList>
    </citation>
    <scope>NUCLEOTIDE SEQUENCE</scope>
    <source>
        <strain evidence="4">NI907</strain>
    </source>
</reference>
<gene>
    <name evidence="4" type="ORF">PgNI_09186</name>
</gene>
<evidence type="ECO:0000256" key="1">
    <source>
        <dbReference type="SAM" id="MobiDB-lite"/>
    </source>
</evidence>
<feature type="compositionally biased region" description="Basic and acidic residues" evidence="1">
    <location>
        <begin position="104"/>
        <end position="113"/>
    </location>
</feature>
<sequence length="113" mass="12028">MRVQNVHLAEFALLLALLAKSAIASPSPSPGISKYFKKSRSFFSKDGQCPAGTTPPTGPYNPDPQPVDGGYCPLGSTPADTNGKCPPNHRPLVCGQGLEQNQISKRDDDGQYI</sequence>
<organism evidence="3 4">
    <name type="scientific">Pyricularia grisea</name>
    <name type="common">Crabgrass-specific blast fungus</name>
    <name type="synonym">Magnaporthe grisea</name>
    <dbReference type="NCBI Taxonomy" id="148305"/>
    <lineage>
        <taxon>Eukaryota</taxon>
        <taxon>Fungi</taxon>
        <taxon>Dikarya</taxon>
        <taxon>Ascomycota</taxon>
        <taxon>Pezizomycotina</taxon>
        <taxon>Sordariomycetes</taxon>
        <taxon>Sordariomycetidae</taxon>
        <taxon>Magnaporthales</taxon>
        <taxon>Pyriculariaceae</taxon>
        <taxon>Pyricularia</taxon>
    </lineage>
</organism>
<evidence type="ECO:0000313" key="4">
    <source>
        <dbReference type="RefSeq" id="XP_030978221.1"/>
    </source>
</evidence>
<protein>
    <submittedName>
        <fullName evidence="4">Uncharacterized protein</fullName>
    </submittedName>
</protein>
<keyword evidence="2" id="KW-0732">Signal</keyword>
<dbReference type="KEGG" id="pgri:PgNI_09186"/>
<feature type="compositionally biased region" description="Pro residues" evidence="1">
    <location>
        <begin position="56"/>
        <end position="65"/>
    </location>
</feature>
<dbReference type="GeneID" id="41964081"/>
<dbReference type="AlphaFoldDB" id="A0A6P8ATI0"/>
<keyword evidence="3" id="KW-1185">Reference proteome</keyword>
<reference evidence="4" key="3">
    <citation type="submission" date="2025-08" db="UniProtKB">
        <authorList>
            <consortium name="RefSeq"/>
        </authorList>
    </citation>
    <scope>IDENTIFICATION</scope>
    <source>
        <strain evidence="4">NI907</strain>
    </source>
</reference>
<reference evidence="4" key="2">
    <citation type="submission" date="2019-10" db="EMBL/GenBank/DDBJ databases">
        <authorList>
            <consortium name="NCBI Genome Project"/>
        </authorList>
    </citation>
    <scope>NUCLEOTIDE SEQUENCE</scope>
    <source>
        <strain evidence="4">NI907</strain>
    </source>
</reference>
<evidence type="ECO:0000313" key="3">
    <source>
        <dbReference type="Proteomes" id="UP000515153"/>
    </source>
</evidence>
<accession>A0A6P8ATI0</accession>
<dbReference type="Proteomes" id="UP000515153">
    <property type="component" value="Unplaced"/>
</dbReference>
<feature type="signal peptide" evidence="2">
    <location>
        <begin position="1"/>
        <end position="24"/>
    </location>
</feature>
<proteinExistence type="predicted"/>
<feature type="region of interest" description="Disordered" evidence="1">
    <location>
        <begin position="46"/>
        <end position="113"/>
    </location>
</feature>